<dbReference type="Gene3D" id="2.60.40.10">
    <property type="entry name" value="Immunoglobulins"/>
    <property type="match status" value="1"/>
</dbReference>
<dbReference type="EMBL" id="LAZR01028257">
    <property type="protein sequence ID" value="KKL63175.1"/>
    <property type="molecule type" value="Genomic_DNA"/>
</dbReference>
<dbReference type="InterPro" id="IPR013783">
    <property type="entry name" value="Ig-like_fold"/>
</dbReference>
<organism evidence="1">
    <name type="scientific">marine sediment metagenome</name>
    <dbReference type="NCBI Taxonomy" id="412755"/>
    <lineage>
        <taxon>unclassified sequences</taxon>
        <taxon>metagenomes</taxon>
        <taxon>ecological metagenomes</taxon>
    </lineage>
</organism>
<dbReference type="AlphaFoldDB" id="A0A0F9G0R3"/>
<sequence>MMRRIVPMLFIAFSLLLPACAGPPHGSPTPVDRTLAWDTYTDPDGTGFFLYWAPEAENPRQYIDTRKIDLGRPFPEQIIVKDFMPARGSLCFKLTAYDAAGNESAWSNEDCGYFGFTGPSGLVVGP</sequence>
<evidence type="ECO:0000313" key="1">
    <source>
        <dbReference type="EMBL" id="KKL63175.1"/>
    </source>
</evidence>
<protein>
    <recommendedName>
        <fullName evidence="2">Fibronectin type-III domain-containing protein</fullName>
    </recommendedName>
</protein>
<evidence type="ECO:0008006" key="2">
    <source>
        <dbReference type="Google" id="ProtNLM"/>
    </source>
</evidence>
<reference evidence="1" key="1">
    <citation type="journal article" date="2015" name="Nature">
        <title>Complex archaea that bridge the gap between prokaryotes and eukaryotes.</title>
        <authorList>
            <person name="Spang A."/>
            <person name="Saw J.H."/>
            <person name="Jorgensen S.L."/>
            <person name="Zaremba-Niedzwiedzka K."/>
            <person name="Martijn J."/>
            <person name="Lind A.E."/>
            <person name="van Eijk R."/>
            <person name="Schleper C."/>
            <person name="Guy L."/>
            <person name="Ettema T.J."/>
        </authorList>
    </citation>
    <scope>NUCLEOTIDE SEQUENCE</scope>
</reference>
<comment type="caution">
    <text evidence="1">The sequence shown here is derived from an EMBL/GenBank/DDBJ whole genome shotgun (WGS) entry which is preliminary data.</text>
</comment>
<accession>A0A0F9G0R3</accession>
<gene>
    <name evidence="1" type="ORF">LCGC14_2177720</name>
</gene>
<proteinExistence type="predicted"/>
<name>A0A0F9G0R3_9ZZZZ</name>